<organism evidence="1 2">
    <name type="scientific">Goodea atripinnis</name>
    <dbReference type="NCBI Taxonomy" id="208336"/>
    <lineage>
        <taxon>Eukaryota</taxon>
        <taxon>Metazoa</taxon>
        <taxon>Chordata</taxon>
        <taxon>Craniata</taxon>
        <taxon>Vertebrata</taxon>
        <taxon>Euteleostomi</taxon>
        <taxon>Actinopterygii</taxon>
        <taxon>Neopterygii</taxon>
        <taxon>Teleostei</taxon>
        <taxon>Neoteleostei</taxon>
        <taxon>Acanthomorphata</taxon>
        <taxon>Ovalentaria</taxon>
        <taxon>Atherinomorphae</taxon>
        <taxon>Cyprinodontiformes</taxon>
        <taxon>Goodeidae</taxon>
        <taxon>Goodea</taxon>
    </lineage>
</organism>
<sequence>MMPLYHRFFGNRSYCYYCLEQYPQALGDAERSIELAPEWAKGYFRKGRALIGMK</sequence>
<dbReference type="Gene3D" id="1.25.40.10">
    <property type="entry name" value="Tetratricopeptide repeat domain"/>
    <property type="match status" value="1"/>
</dbReference>
<evidence type="ECO:0000313" key="1">
    <source>
        <dbReference type="EMBL" id="MEQ2170465.1"/>
    </source>
</evidence>
<evidence type="ECO:0008006" key="3">
    <source>
        <dbReference type="Google" id="ProtNLM"/>
    </source>
</evidence>
<gene>
    <name evidence="1" type="ORF">GOODEAATRI_000547</name>
</gene>
<reference evidence="1 2" key="1">
    <citation type="submission" date="2021-06" db="EMBL/GenBank/DDBJ databases">
        <authorList>
            <person name="Palmer J.M."/>
        </authorList>
    </citation>
    <scope>NUCLEOTIDE SEQUENCE [LARGE SCALE GENOMIC DNA]</scope>
    <source>
        <strain evidence="1 2">GA_2019</strain>
        <tissue evidence="1">Muscle</tissue>
    </source>
</reference>
<feature type="non-terminal residue" evidence="1">
    <location>
        <position position="54"/>
    </location>
</feature>
<dbReference type="InterPro" id="IPR011990">
    <property type="entry name" value="TPR-like_helical_dom_sf"/>
</dbReference>
<protein>
    <recommendedName>
        <fullName evidence="3">Tetratricopeptide repeat protein</fullName>
    </recommendedName>
</protein>
<proteinExistence type="predicted"/>
<dbReference type="Proteomes" id="UP001476798">
    <property type="component" value="Unassembled WGS sequence"/>
</dbReference>
<evidence type="ECO:0000313" key="2">
    <source>
        <dbReference type="Proteomes" id="UP001476798"/>
    </source>
</evidence>
<dbReference type="PANTHER" id="PTHR47678:SF2">
    <property type="entry name" value="TETRATRICOPEPTIDE REPEAT PROTEIN 31 ISOFORM X1"/>
    <property type="match status" value="1"/>
</dbReference>
<comment type="caution">
    <text evidence="1">The sequence shown here is derived from an EMBL/GenBank/DDBJ whole genome shotgun (WGS) entry which is preliminary data.</text>
</comment>
<dbReference type="PANTHER" id="PTHR47678">
    <property type="entry name" value="TETRATRICOPEPTIDE REPEAT PROTEIN 31"/>
    <property type="match status" value="1"/>
</dbReference>
<name>A0ABV0NGC6_9TELE</name>
<accession>A0ABV0NGC6</accession>
<dbReference type="SUPFAM" id="SSF48452">
    <property type="entry name" value="TPR-like"/>
    <property type="match status" value="1"/>
</dbReference>
<keyword evidence="2" id="KW-1185">Reference proteome</keyword>
<dbReference type="EMBL" id="JAHRIO010039996">
    <property type="protein sequence ID" value="MEQ2170465.1"/>
    <property type="molecule type" value="Genomic_DNA"/>
</dbReference>